<dbReference type="RefSeq" id="WP_034361129.1">
    <property type="nucleotide sequence ID" value="NZ_CAJUDB010000017.1"/>
</dbReference>
<organism evidence="1 2">
    <name type="scientific">Helicobacter japonicus</name>
    <dbReference type="NCBI Taxonomy" id="425400"/>
    <lineage>
        <taxon>Bacteria</taxon>
        <taxon>Pseudomonadati</taxon>
        <taxon>Campylobacterota</taxon>
        <taxon>Epsilonproteobacteria</taxon>
        <taxon>Campylobacterales</taxon>
        <taxon>Helicobacteraceae</taxon>
        <taxon>Helicobacter</taxon>
    </lineage>
</organism>
<name>A0A4U8TLK5_9HELI</name>
<dbReference type="Proteomes" id="UP000029707">
    <property type="component" value="Unassembled WGS sequence"/>
</dbReference>
<gene>
    <name evidence="1" type="ORF">LS65_007700</name>
</gene>
<evidence type="ECO:0000313" key="2">
    <source>
        <dbReference type="Proteomes" id="UP000029707"/>
    </source>
</evidence>
<proteinExistence type="predicted"/>
<dbReference type="EMBL" id="JRMQ02000011">
    <property type="protein sequence ID" value="TLE00565.1"/>
    <property type="molecule type" value="Genomic_DNA"/>
</dbReference>
<keyword evidence="2" id="KW-1185">Reference proteome</keyword>
<protein>
    <submittedName>
        <fullName evidence="1">Uncharacterized protein</fullName>
    </submittedName>
</protein>
<reference evidence="1 2" key="1">
    <citation type="journal article" date="2014" name="Genome Announc.">
        <title>Draft genome sequences of eight enterohepatic helicobacter species isolated from both laboratory and wild rodents.</title>
        <authorList>
            <person name="Sheh A."/>
            <person name="Shen Z."/>
            <person name="Fox J.G."/>
        </authorList>
    </citation>
    <scope>NUCLEOTIDE SEQUENCE [LARGE SCALE GENOMIC DNA]</scope>
    <source>
        <strain evidence="1 2">MIT 01-6451</strain>
    </source>
</reference>
<evidence type="ECO:0000313" key="1">
    <source>
        <dbReference type="EMBL" id="TLE00565.1"/>
    </source>
</evidence>
<dbReference type="GeneID" id="82322224"/>
<sequence>MKKILFLIGLLFGGIVYGNDKGVEEIIVQMGFDAMECTFKEMAQVKPEDDNEERKLFDIFWKRCVNEALDKISFSDRIKLNRYYEKNKERVHQKLIEGAEFYTESLINLYQIR</sequence>
<dbReference type="AlphaFoldDB" id="A0A4U8TLK5"/>
<accession>A0A4U8TLK5</accession>
<comment type="caution">
    <text evidence="1">The sequence shown here is derived from an EMBL/GenBank/DDBJ whole genome shotgun (WGS) entry which is preliminary data.</text>
</comment>